<dbReference type="InterPro" id="IPR009057">
    <property type="entry name" value="Homeodomain-like_sf"/>
</dbReference>
<sequence length="209" mass="24217">MMSDYAVEGRLQLRKKPQQERSIQRLEAILEAAIELFLEKGVAETTMSEIAVRAGISIGSLYQFFPQKAAVIKALHERFSAELEGFIRQIFANVQTLDEAAERAADSLIELNAMFREQRIYMSLWQAIVVDKDLSQLSHEFHEQIIASFYRDLAHLVPQSEFERFRVNIKLMILATGEVIRFTTQQPDEVARVHLDQWRRIIRSSIFAF</sequence>
<dbReference type="PANTHER" id="PTHR43479">
    <property type="entry name" value="ACREF/ENVCD OPERON REPRESSOR-RELATED"/>
    <property type="match status" value="1"/>
</dbReference>
<dbReference type="PRINTS" id="PR00455">
    <property type="entry name" value="HTHTETR"/>
</dbReference>
<dbReference type="InterPro" id="IPR050624">
    <property type="entry name" value="HTH-type_Tx_Regulator"/>
</dbReference>
<dbReference type="EMBL" id="CP032405">
    <property type="protein sequence ID" value="QRF51969.1"/>
    <property type="molecule type" value="Genomic_DNA"/>
</dbReference>
<evidence type="ECO:0000313" key="5">
    <source>
        <dbReference type="Proteomes" id="UP000596351"/>
    </source>
</evidence>
<keyword evidence="5" id="KW-1185">Reference proteome</keyword>
<organism evidence="4 5">
    <name type="scientific">Rhizobium rosettiformans</name>
    <dbReference type="NCBI Taxonomy" id="1368430"/>
    <lineage>
        <taxon>Bacteria</taxon>
        <taxon>Pseudomonadati</taxon>
        <taxon>Pseudomonadota</taxon>
        <taxon>Alphaproteobacteria</taxon>
        <taxon>Hyphomicrobiales</taxon>
        <taxon>Rhizobiaceae</taxon>
        <taxon>Rhizobium/Agrobacterium group</taxon>
        <taxon>Rhizobium</taxon>
    </lineage>
</organism>
<name>A0ABX7EV41_9HYPH</name>
<dbReference type="InterPro" id="IPR001647">
    <property type="entry name" value="HTH_TetR"/>
</dbReference>
<evidence type="ECO:0000313" key="4">
    <source>
        <dbReference type="EMBL" id="QRF51969.1"/>
    </source>
</evidence>
<feature type="DNA-binding region" description="H-T-H motif" evidence="2">
    <location>
        <begin position="46"/>
        <end position="65"/>
    </location>
</feature>
<evidence type="ECO:0000259" key="3">
    <source>
        <dbReference type="PROSITE" id="PS50977"/>
    </source>
</evidence>
<protein>
    <submittedName>
        <fullName evidence="4">TetR/AcrR family transcriptional regulator</fullName>
    </submittedName>
</protein>
<reference evidence="4 5" key="1">
    <citation type="submission" date="2018-09" db="EMBL/GenBank/DDBJ databases">
        <title>Rhizobium sp. MAE2-X.</title>
        <authorList>
            <person name="Lee Y."/>
            <person name="Jeon C.O."/>
        </authorList>
    </citation>
    <scope>NUCLEOTIDE SEQUENCE [LARGE SCALE GENOMIC DNA]</scope>
    <source>
        <strain evidence="4 5">MAE2-X</strain>
    </source>
</reference>
<dbReference type="Pfam" id="PF00440">
    <property type="entry name" value="TetR_N"/>
    <property type="match status" value="1"/>
</dbReference>
<feature type="domain" description="HTH tetR-type" evidence="3">
    <location>
        <begin position="23"/>
        <end position="83"/>
    </location>
</feature>
<dbReference type="PROSITE" id="PS50977">
    <property type="entry name" value="HTH_TETR_2"/>
    <property type="match status" value="1"/>
</dbReference>
<proteinExistence type="predicted"/>
<gene>
    <name evidence="4" type="ORF">D4A92_11245</name>
</gene>
<dbReference type="PANTHER" id="PTHR43479:SF11">
    <property type="entry name" value="ACREF_ENVCD OPERON REPRESSOR-RELATED"/>
    <property type="match status" value="1"/>
</dbReference>
<accession>A0ABX7EV41</accession>
<keyword evidence="1 2" id="KW-0238">DNA-binding</keyword>
<evidence type="ECO:0000256" key="2">
    <source>
        <dbReference type="PROSITE-ProRule" id="PRU00335"/>
    </source>
</evidence>
<dbReference type="Proteomes" id="UP000596351">
    <property type="component" value="Chromosome"/>
</dbReference>
<dbReference type="Gene3D" id="1.10.357.10">
    <property type="entry name" value="Tetracycline Repressor, domain 2"/>
    <property type="match status" value="1"/>
</dbReference>
<dbReference type="Pfam" id="PF17928">
    <property type="entry name" value="TetR_C_22"/>
    <property type="match status" value="1"/>
</dbReference>
<dbReference type="InterPro" id="IPR041674">
    <property type="entry name" value="TetR_C_22"/>
</dbReference>
<dbReference type="SUPFAM" id="SSF46689">
    <property type="entry name" value="Homeodomain-like"/>
    <property type="match status" value="1"/>
</dbReference>
<evidence type="ECO:0000256" key="1">
    <source>
        <dbReference type="ARBA" id="ARBA00023125"/>
    </source>
</evidence>
<dbReference type="RefSeq" id="WP_203013069.1">
    <property type="nucleotide sequence ID" value="NZ_CP032405.1"/>
</dbReference>